<dbReference type="InterPro" id="IPR046341">
    <property type="entry name" value="SET_dom_sf"/>
</dbReference>
<feature type="compositionally biased region" description="Basic and acidic residues" evidence="4">
    <location>
        <begin position="546"/>
        <end position="562"/>
    </location>
</feature>
<evidence type="ECO:0000256" key="1">
    <source>
        <dbReference type="ARBA" id="ARBA00022603"/>
    </source>
</evidence>
<comment type="caution">
    <text evidence="6">The sequence shown here is derived from an EMBL/GenBank/DDBJ whole genome shotgun (WGS) entry which is preliminary data.</text>
</comment>
<dbReference type="CDD" id="cd19178">
    <property type="entry name" value="SET_SETD6"/>
    <property type="match status" value="1"/>
</dbReference>
<name>A0AAU9XM29_9CNID</name>
<evidence type="ECO:0000256" key="2">
    <source>
        <dbReference type="ARBA" id="ARBA00022679"/>
    </source>
</evidence>
<keyword evidence="1" id="KW-0489">Methyltransferase</keyword>
<keyword evidence="3" id="KW-0949">S-adenosyl-L-methionine</keyword>
<dbReference type="GO" id="GO:0032259">
    <property type="term" value="P:methylation"/>
    <property type="evidence" value="ECO:0007669"/>
    <property type="project" value="UniProtKB-KW"/>
</dbReference>
<feature type="domain" description="SET" evidence="5">
    <location>
        <begin position="36"/>
        <end position="285"/>
    </location>
</feature>
<dbReference type="Proteomes" id="UP001159428">
    <property type="component" value="Unassembled WGS sequence"/>
</dbReference>
<dbReference type="InterPro" id="IPR001214">
    <property type="entry name" value="SET_dom"/>
</dbReference>
<feature type="compositionally biased region" description="Acidic residues" evidence="4">
    <location>
        <begin position="563"/>
        <end position="591"/>
    </location>
</feature>
<evidence type="ECO:0000313" key="6">
    <source>
        <dbReference type="EMBL" id="CAH3151640.1"/>
    </source>
</evidence>
<dbReference type="FunFam" id="3.90.1410.10:FF:000007">
    <property type="entry name" value="Ribosomal lysine N-methyltransferase 4"/>
    <property type="match status" value="1"/>
</dbReference>
<feature type="region of interest" description="Disordered" evidence="4">
    <location>
        <begin position="214"/>
        <end position="238"/>
    </location>
</feature>
<dbReference type="InterPro" id="IPR036464">
    <property type="entry name" value="Rubisco_LSMT_subst-bd_sf"/>
</dbReference>
<feature type="compositionally biased region" description="Acidic residues" evidence="4">
    <location>
        <begin position="219"/>
        <end position="236"/>
    </location>
</feature>
<dbReference type="PANTHER" id="PTHR13271">
    <property type="entry name" value="UNCHARACTERIZED PUTATIVE METHYLTRANSFERASE"/>
    <property type="match status" value="1"/>
</dbReference>
<reference evidence="6 7" key="1">
    <citation type="submission" date="2022-05" db="EMBL/GenBank/DDBJ databases">
        <authorList>
            <consortium name="Genoscope - CEA"/>
            <person name="William W."/>
        </authorList>
    </citation>
    <scope>NUCLEOTIDE SEQUENCE [LARGE SCALE GENOMIC DNA]</scope>
</reference>
<feature type="non-terminal residue" evidence="6">
    <location>
        <position position="1"/>
    </location>
</feature>
<evidence type="ECO:0000313" key="7">
    <source>
        <dbReference type="Proteomes" id="UP001159428"/>
    </source>
</evidence>
<accession>A0AAU9XM29</accession>
<sequence length="607" mass="68965">LRPSLLSLHVVHVIKMASENTEETDQILAEFLSWCERNDLKLSEKVKVGLKGSCHRYGMTAVENIEEGESLFQIPRSLVLQPKTSSISKLFEDLSDEDEFESERGSGWAPLLLTLMYEYTNPTSHWKPYLNLVPEVTVLDQPMFWNVEERQRELKGTGIEEDVENDVQGIEEEYNTTVLPFIKKYPQYFSESCHSLSLYKHMAAFVMAYSFTEHKSSPDDDDDDDSEDDDDEDENNDAAPAMVPMADILNHISNNNAHLEFGAQTLTMVATQDIPKGQEIFNTYGNLANCHLLQSYGFVEEELPNPYDMVELPISAFIETMKDNQSQQEKGIFHSKLEFLEEAGVASKDDLFLFGREGCSHFGPDLYATLRILHLSGEKFKQLLEEQVKKQRSEEFDDIGHVLDQIDDETKKDTCWRFLELVYKAECNKGKKKRKIKEKDLQLKQKKIKTTGYGNSDSMESLLISTKDCGNRHIQTNNGSLEKNKIESENELNPWSKDDACACVKRTSDPGKCVAERDEASDVKSTGKKKLCCDEDGKAGGSSDISGDRISNDNETNSRNDNYDDDDNDNDDNVDDNSKDDEDDDSEDDSQEESKQSLSYGKQHKLC</sequence>
<keyword evidence="2" id="KW-0808">Transferase</keyword>
<proteinExistence type="predicted"/>
<protein>
    <recommendedName>
        <fullName evidence="5">SET domain-containing protein</fullName>
    </recommendedName>
</protein>
<dbReference type="PROSITE" id="PS50280">
    <property type="entry name" value="SET"/>
    <property type="match status" value="1"/>
</dbReference>
<keyword evidence="7" id="KW-1185">Reference proteome</keyword>
<dbReference type="InterPro" id="IPR050600">
    <property type="entry name" value="SETD3_SETD6_MTase"/>
</dbReference>
<gene>
    <name evidence="6" type="ORF">PMEA_00025306</name>
</gene>
<evidence type="ECO:0000256" key="3">
    <source>
        <dbReference type="ARBA" id="ARBA00022691"/>
    </source>
</evidence>
<evidence type="ECO:0000256" key="4">
    <source>
        <dbReference type="SAM" id="MobiDB-lite"/>
    </source>
</evidence>
<dbReference type="GO" id="GO:0005634">
    <property type="term" value="C:nucleus"/>
    <property type="evidence" value="ECO:0007669"/>
    <property type="project" value="TreeGrafter"/>
</dbReference>
<dbReference type="AlphaFoldDB" id="A0AAU9XM29"/>
<dbReference type="EMBL" id="CALNXJ010000049">
    <property type="protein sequence ID" value="CAH3151640.1"/>
    <property type="molecule type" value="Genomic_DNA"/>
</dbReference>
<dbReference type="GO" id="GO:0016279">
    <property type="term" value="F:protein-lysine N-methyltransferase activity"/>
    <property type="evidence" value="ECO:0007669"/>
    <property type="project" value="InterPro"/>
</dbReference>
<dbReference type="Gene3D" id="3.90.1410.10">
    <property type="entry name" value="set domain protein methyltransferase, domain 1"/>
    <property type="match status" value="1"/>
</dbReference>
<evidence type="ECO:0000259" key="5">
    <source>
        <dbReference type="PROSITE" id="PS50280"/>
    </source>
</evidence>
<dbReference type="SUPFAM" id="SSF82199">
    <property type="entry name" value="SET domain"/>
    <property type="match status" value="1"/>
</dbReference>
<organism evidence="6 7">
    <name type="scientific">Pocillopora meandrina</name>
    <dbReference type="NCBI Taxonomy" id="46732"/>
    <lineage>
        <taxon>Eukaryota</taxon>
        <taxon>Metazoa</taxon>
        <taxon>Cnidaria</taxon>
        <taxon>Anthozoa</taxon>
        <taxon>Hexacorallia</taxon>
        <taxon>Scleractinia</taxon>
        <taxon>Astrocoeniina</taxon>
        <taxon>Pocilloporidae</taxon>
        <taxon>Pocillopora</taxon>
    </lineage>
</organism>
<dbReference type="InterPro" id="IPR044430">
    <property type="entry name" value="SETD6_SET"/>
</dbReference>
<dbReference type="Gene3D" id="3.90.1420.10">
    <property type="entry name" value="Rubisco LSMT, substrate-binding domain"/>
    <property type="match status" value="1"/>
</dbReference>
<feature type="region of interest" description="Disordered" evidence="4">
    <location>
        <begin position="536"/>
        <end position="607"/>
    </location>
</feature>
<dbReference type="Pfam" id="PF00856">
    <property type="entry name" value="SET"/>
    <property type="match status" value="1"/>
</dbReference>
<dbReference type="PANTHER" id="PTHR13271:SF34">
    <property type="entry name" value="N-LYSINE METHYLTRANSFERASE SETD6"/>
    <property type="match status" value="1"/>
</dbReference>